<dbReference type="PANTHER" id="PTHR30595">
    <property type="entry name" value="GLPR-RELATED TRANSCRIPTIONAL REPRESSOR"/>
    <property type="match status" value="1"/>
</dbReference>
<dbReference type="STRING" id="34059.A9308_09670"/>
<organism evidence="3 4">
    <name type="scientific">Faucicola atlantae</name>
    <dbReference type="NCBI Taxonomy" id="34059"/>
    <lineage>
        <taxon>Bacteria</taxon>
        <taxon>Pseudomonadati</taxon>
        <taxon>Pseudomonadota</taxon>
        <taxon>Gammaproteobacteria</taxon>
        <taxon>Moraxellales</taxon>
        <taxon>Moraxellaceae</taxon>
        <taxon>Faucicola</taxon>
    </lineage>
</organism>
<dbReference type="OrthoDB" id="9768354at2"/>
<dbReference type="PANTHER" id="PTHR30595:SF6">
    <property type="entry name" value="SCHLAFEN ALBA-2 DOMAIN-CONTAINING PROTEIN"/>
    <property type="match status" value="1"/>
</dbReference>
<accession>A0A1B8Q9P4</accession>
<comment type="caution">
    <text evidence="3">The sequence shown here is derived from an EMBL/GenBank/DDBJ whole genome shotgun (WGS) entry which is preliminary data.</text>
</comment>
<dbReference type="Proteomes" id="UP000092508">
    <property type="component" value="Unassembled WGS sequence"/>
</dbReference>
<evidence type="ECO:0000313" key="3">
    <source>
        <dbReference type="EMBL" id="OBX75441.1"/>
    </source>
</evidence>
<dbReference type="Gene3D" id="3.30.565.60">
    <property type="match status" value="1"/>
</dbReference>
<gene>
    <name evidence="3" type="ORF">A9308_09670</name>
</gene>
<feature type="region of interest" description="Disordered" evidence="1">
    <location>
        <begin position="507"/>
        <end position="544"/>
    </location>
</feature>
<protein>
    <recommendedName>
        <fullName evidence="2">Schlafen AlbA-2 domain-containing protein</fullName>
    </recommendedName>
</protein>
<feature type="compositionally biased region" description="Polar residues" evidence="1">
    <location>
        <begin position="524"/>
        <end position="544"/>
    </location>
</feature>
<dbReference type="InterPro" id="IPR038475">
    <property type="entry name" value="RecG_C_sf"/>
</dbReference>
<dbReference type="Pfam" id="PF04326">
    <property type="entry name" value="SLFN_AlbA_2"/>
    <property type="match status" value="1"/>
</dbReference>
<dbReference type="RefSeq" id="WP_067238239.1">
    <property type="nucleotide sequence ID" value="NZ_LZMZ01000038.1"/>
</dbReference>
<evidence type="ECO:0000256" key="1">
    <source>
        <dbReference type="SAM" id="MobiDB-lite"/>
    </source>
</evidence>
<evidence type="ECO:0000259" key="2">
    <source>
        <dbReference type="Pfam" id="PF04326"/>
    </source>
</evidence>
<dbReference type="Gene3D" id="3.30.950.30">
    <property type="entry name" value="Schlafen, AAA domain"/>
    <property type="match status" value="1"/>
</dbReference>
<dbReference type="InterPro" id="IPR007421">
    <property type="entry name" value="Schlafen_AlbA_2_dom"/>
</dbReference>
<reference evidence="3 4" key="1">
    <citation type="submission" date="2016-06" db="EMBL/GenBank/DDBJ databases">
        <title>Draft genome of Moraxella atlantae CCUG 66109.</title>
        <authorList>
            <person name="Salva-Serra F."/>
            <person name="Engstrom-Jakobsson H."/>
            <person name="Thorell K."/>
            <person name="Gonzales-Siles L."/>
            <person name="Karlsson R."/>
            <person name="Boulund F."/>
            <person name="Engstrand L."/>
            <person name="Kristiansson E."/>
            <person name="Moore E."/>
        </authorList>
    </citation>
    <scope>NUCLEOTIDE SEQUENCE [LARGE SCALE GENOMIC DNA]</scope>
    <source>
        <strain evidence="3 4">CCUG 66109</strain>
    </source>
</reference>
<feature type="compositionally biased region" description="Polar residues" evidence="1">
    <location>
        <begin position="507"/>
        <end position="517"/>
    </location>
</feature>
<sequence length="670" mass="75592">MISKDKILELWNRLLEQNVEIDIEAKRVKDKVGDSVMQTICAFSNSGTGYLILGVSEKDESHDDFWVSGVTNAEDIFSNIQNNCRSQFTTSINIDGGIATIEGKKVLVIEVRELDKSAKPCGFISGSNKKNYSKTGVWLRGINGDYEATVEELQPLIMAKLGHDYEQTILPSATMDDIDPKHIERYRRLRKEIKPNASELEYSDTELLLALDVATEKEGIIYPNVAGILLFGSDKALRRLMPSARVDYIRNAGTVWVEDIDKRFQYTNDLREAIITMIPKLEATVIDDLPKHFNLPPNSLTRADTPLLPQAVVREAIVNMLMHRDYSVNRPSQINRFSDRIEFSNAGYSLKPIEKILEDQKGSELRNPIIAQVLYDLTLAETKGSGITIMNRGLKNAGLSPVIFKSNRAYNDCETVLRLQQLIAEEEMLWLKQFDSLTDTEAEVLILAKKMGQITNKDIRENVGLDTLQASSILRKFCKNNYLLQHGKSSNSYYLLNSCYVDNSDSLSEKNSNTGNNEPRHSNNDLSTGINEPSTSINEPNTSINERSTSINDVIIIKEVADLSNAMLLNLQSIVAFARAKGRFTPEQSKSIVLQICQKQFMSSSILKHFLNREVDTIRRNYLSPLLKEGLLELAYPKTLQHPNQAYRTTEKGLAYLEILDNDPQQDLLI</sequence>
<name>A0A1B8Q9P4_9GAMM</name>
<dbReference type="InterPro" id="IPR038461">
    <property type="entry name" value="Schlafen_AlbA_2_dom_sf"/>
</dbReference>
<dbReference type="AlphaFoldDB" id="A0A1B8Q9P4"/>
<proteinExistence type="predicted"/>
<dbReference type="Pfam" id="PF13749">
    <property type="entry name" value="HATPase_c_4"/>
    <property type="match status" value="1"/>
</dbReference>
<feature type="domain" description="Schlafen AlbA-2" evidence="2">
    <location>
        <begin position="22"/>
        <end position="129"/>
    </location>
</feature>
<evidence type="ECO:0000313" key="4">
    <source>
        <dbReference type="Proteomes" id="UP000092508"/>
    </source>
</evidence>
<dbReference type="EMBL" id="LZMZ01000038">
    <property type="protein sequence ID" value="OBX75441.1"/>
    <property type="molecule type" value="Genomic_DNA"/>
</dbReference>